<dbReference type="Proteomes" id="UP000199144">
    <property type="component" value="Unassembled WGS sequence"/>
</dbReference>
<evidence type="ECO:0000256" key="2">
    <source>
        <dbReference type="ARBA" id="ARBA00022692"/>
    </source>
</evidence>
<feature type="coiled-coil region" evidence="5">
    <location>
        <begin position="71"/>
        <end position="164"/>
    </location>
</feature>
<evidence type="ECO:0000313" key="8">
    <source>
        <dbReference type="EMBL" id="SFL70876.1"/>
    </source>
</evidence>
<dbReference type="GO" id="GO:0016020">
    <property type="term" value="C:membrane"/>
    <property type="evidence" value="ECO:0007669"/>
    <property type="project" value="UniProtKB-SubCell"/>
</dbReference>
<dbReference type="OrthoDB" id="9811754at2"/>
<dbReference type="Gene3D" id="2.40.50.100">
    <property type="match status" value="1"/>
</dbReference>
<dbReference type="InterPro" id="IPR050739">
    <property type="entry name" value="MFP"/>
</dbReference>
<dbReference type="PANTHER" id="PTHR30386">
    <property type="entry name" value="MEMBRANE FUSION SUBUNIT OF EMRAB-TOLC MULTIDRUG EFFLUX PUMP"/>
    <property type="match status" value="1"/>
</dbReference>
<dbReference type="Gene3D" id="1.10.287.470">
    <property type="entry name" value="Helix hairpin bin"/>
    <property type="match status" value="2"/>
</dbReference>
<organism evidence="8 9">
    <name type="scientific">Shimia aestuarii</name>
    <dbReference type="NCBI Taxonomy" id="254406"/>
    <lineage>
        <taxon>Bacteria</taxon>
        <taxon>Pseudomonadati</taxon>
        <taxon>Pseudomonadota</taxon>
        <taxon>Alphaproteobacteria</taxon>
        <taxon>Rhodobacterales</taxon>
        <taxon>Roseobacteraceae</taxon>
    </lineage>
</organism>
<dbReference type="InterPro" id="IPR058634">
    <property type="entry name" value="AaeA-lik-b-barrel"/>
</dbReference>
<evidence type="ECO:0000256" key="1">
    <source>
        <dbReference type="ARBA" id="ARBA00004167"/>
    </source>
</evidence>
<dbReference type="RefSeq" id="WP_093091797.1">
    <property type="nucleotide sequence ID" value="NZ_FOTQ01000001.1"/>
</dbReference>
<sequence length="354" mass="38428">MKNAFWTTLSLLLVILVWYLAADRITPFTSNARVKAVLTPITPQVSGTVVEIRARNGQIVEAGEVLAVIDQRSYEIRVDEARADLARAMQDVGAGSADVESAQAKLSRAKADLETEKLQASRVFDLEAKGLVAIAKGDEARRRLSEAEAEVERATADLESIRTSLGSTGQDNPRIQKALAELADAELKLSWTTLTAPARGALSDLDLAAGSYARAGQDLLTFLDASNVWVEAYMTENNLGNIKIGDRVDVVLDRHPGRIIEGRVSSYSAAASDGTTSKPGQPAAIPRASGWLRSPQRFPVRIVLPDYMTAVETDDVRFSLNGQADVIVYTGDNTLLNTIGRAYIRVVSWFSYAY</sequence>
<keyword evidence="3" id="KW-1133">Transmembrane helix</keyword>
<feature type="domain" description="p-hydroxybenzoic acid efflux pump subunit AaeA-like beta-barrel" evidence="7">
    <location>
        <begin position="229"/>
        <end position="307"/>
    </location>
</feature>
<evidence type="ECO:0000256" key="5">
    <source>
        <dbReference type="SAM" id="Coils"/>
    </source>
</evidence>
<dbReference type="InterPro" id="IPR058625">
    <property type="entry name" value="MdtA-like_BSH"/>
</dbReference>
<evidence type="ECO:0000256" key="3">
    <source>
        <dbReference type="ARBA" id="ARBA00022989"/>
    </source>
</evidence>
<dbReference type="Pfam" id="PF25963">
    <property type="entry name" value="Beta-barrel_AAEA"/>
    <property type="match status" value="1"/>
</dbReference>
<gene>
    <name evidence="8" type="ORF">SAMN04488042_1011208</name>
</gene>
<dbReference type="SUPFAM" id="SSF111369">
    <property type="entry name" value="HlyD-like secretion proteins"/>
    <property type="match status" value="2"/>
</dbReference>
<dbReference type="Pfam" id="PF25917">
    <property type="entry name" value="BSH_RND"/>
    <property type="match status" value="1"/>
</dbReference>
<keyword evidence="2" id="KW-0812">Transmembrane</keyword>
<dbReference type="EMBL" id="FOTQ01000001">
    <property type="protein sequence ID" value="SFL70876.1"/>
    <property type="molecule type" value="Genomic_DNA"/>
</dbReference>
<protein>
    <submittedName>
        <fullName evidence="8">Multidrug resistance efflux pump</fullName>
    </submittedName>
</protein>
<comment type="subcellular location">
    <subcellularLocation>
        <location evidence="1">Membrane</location>
        <topology evidence="1">Single-pass membrane protein</topology>
    </subcellularLocation>
</comment>
<keyword evidence="5" id="KW-0175">Coiled coil</keyword>
<reference evidence="8 9" key="1">
    <citation type="submission" date="2016-10" db="EMBL/GenBank/DDBJ databases">
        <authorList>
            <person name="de Groot N.N."/>
        </authorList>
    </citation>
    <scope>NUCLEOTIDE SEQUENCE [LARGE SCALE GENOMIC DNA]</scope>
    <source>
        <strain evidence="8 9">DSM 15283</strain>
    </source>
</reference>
<proteinExistence type="predicted"/>
<dbReference type="AlphaFoldDB" id="A0A1I4JXP1"/>
<feature type="domain" description="Multidrug resistance protein MdtA-like barrel-sandwich hybrid" evidence="6">
    <location>
        <begin position="41"/>
        <end position="218"/>
    </location>
</feature>
<dbReference type="STRING" id="254406.SAMN04488042_1011208"/>
<name>A0A1I4JXP1_9RHOB</name>
<evidence type="ECO:0000259" key="6">
    <source>
        <dbReference type="Pfam" id="PF25917"/>
    </source>
</evidence>
<dbReference type="PANTHER" id="PTHR30386:SF26">
    <property type="entry name" value="TRANSPORT PROTEIN COMB"/>
    <property type="match status" value="1"/>
</dbReference>
<keyword evidence="4" id="KW-0472">Membrane</keyword>
<dbReference type="Gene3D" id="2.40.30.170">
    <property type="match status" value="1"/>
</dbReference>
<accession>A0A1I4JXP1</accession>
<keyword evidence="9" id="KW-1185">Reference proteome</keyword>
<evidence type="ECO:0000313" key="9">
    <source>
        <dbReference type="Proteomes" id="UP000199144"/>
    </source>
</evidence>
<evidence type="ECO:0000259" key="7">
    <source>
        <dbReference type="Pfam" id="PF25963"/>
    </source>
</evidence>
<evidence type="ECO:0000256" key="4">
    <source>
        <dbReference type="ARBA" id="ARBA00023136"/>
    </source>
</evidence>